<evidence type="ECO:0000313" key="8">
    <source>
        <dbReference type="Proteomes" id="UP001497457"/>
    </source>
</evidence>
<dbReference type="PANTHER" id="PTHR23511">
    <property type="entry name" value="SYNAPTIC VESICLE GLYCOPROTEIN 2"/>
    <property type="match status" value="1"/>
</dbReference>
<keyword evidence="8" id="KW-1185">Reference proteome</keyword>
<evidence type="ECO:0000256" key="2">
    <source>
        <dbReference type="ARBA" id="ARBA00022448"/>
    </source>
</evidence>
<keyword evidence="3 6" id="KW-0812">Transmembrane</keyword>
<keyword evidence="5 6" id="KW-0472">Membrane</keyword>
<feature type="transmembrane region" description="Helical" evidence="6">
    <location>
        <begin position="236"/>
        <end position="255"/>
    </location>
</feature>
<keyword evidence="2" id="KW-0813">Transport</keyword>
<protein>
    <recommendedName>
        <fullName evidence="9">Major facilitator superfamily (MFS) profile domain-containing protein</fullName>
    </recommendedName>
</protein>
<keyword evidence="4 6" id="KW-1133">Transmembrane helix</keyword>
<evidence type="ECO:0000256" key="1">
    <source>
        <dbReference type="ARBA" id="ARBA00004141"/>
    </source>
</evidence>
<dbReference type="PANTHER" id="PTHR23511:SF43">
    <property type="entry name" value="MAJOR FACILITATOR SUPERFAMILY (MFS) PROFILE DOMAIN-CONTAINING PROTEIN"/>
    <property type="match status" value="1"/>
</dbReference>
<feature type="transmembrane region" description="Helical" evidence="6">
    <location>
        <begin position="29"/>
        <end position="54"/>
    </location>
</feature>
<feature type="transmembrane region" description="Helical" evidence="6">
    <location>
        <begin position="184"/>
        <end position="202"/>
    </location>
</feature>
<name>A0ABC9FWR4_9POAL</name>
<dbReference type="GO" id="GO:0016020">
    <property type="term" value="C:membrane"/>
    <property type="evidence" value="ECO:0007669"/>
    <property type="project" value="UniProtKB-SubCell"/>
</dbReference>
<evidence type="ECO:0000256" key="4">
    <source>
        <dbReference type="ARBA" id="ARBA00022989"/>
    </source>
</evidence>
<proteinExistence type="predicted"/>
<feature type="transmembrane region" description="Helical" evidence="6">
    <location>
        <begin position="214"/>
        <end position="230"/>
    </location>
</feature>
<feature type="transmembrane region" description="Helical" evidence="6">
    <location>
        <begin position="66"/>
        <end position="88"/>
    </location>
</feature>
<reference evidence="8" key="1">
    <citation type="submission" date="2024-06" db="EMBL/GenBank/DDBJ databases">
        <authorList>
            <person name="Ryan C."/>
        </authorList>
    </citation>
    <scope>NUCLEOTIDE SEQUENCE [LARGE SCALE GENOMIC DNA]</scope>
</reference>
<dbReference type="SUPFAM" id="SSF103473">
    <property type="entry name" value="MFS general substrate transporter"/>
    <property type="match status" value="2"/>
</dbReference>
<evidence type="ECO:0000256" key="3">
    <source>
        <dbReference type="ARBA" id="ARBA00022692"/>
    </source>
</evidence>
<evidence type="ECO:0000313" key="7">
    <source>
        <dbReference type="EMBL" id="CAL5083594.1"/>
    </source>
</evidence>
<evidence type="ECO:0000256" key="5">
    <source>
        <dbReference type="ARBA" id="ARBA00023136"/>
    </source>
</evidence>
<comment type="subcellular location">
    <subcellularLocation>
        <location evidence="1">Membrane</location>
        <topology evidence="1">Multi-pass membrane protein</topology>
    </subcellularLocation>
</comment>
<dbReference type="EMBL" id="OZ075117">
    <property type="protein sequence ID" value="CAL5083594.1"/>
    <property type="molecule type" value="Genomic_DNA"/>
</dbReference>
<reference evidence="7 8" key="2">
    <citation type="submission" date="2024-10" db="EMBL/GenBank/DDBJ databases">
        <authorList>
            <person name="Ryan C."/>
        </authorList>
    </citation>
    <scope>NUCLEOTIDE SEQUENCE [LARGE SCALE GENOMIC DNA]</scope>
</reference>
<dbReference type="AlphaFoldDB" id="A0ABC9FWR4"/>
<evidence type="ECO:0000256" key="6">
    <source>
        <dbReference type="SAM" id="Phobius"/>
    </source>
</evidence>
<dbReference type="InterPro" id="IPR036259">
    <property type="entry name" value="MFS_trans_sf"/>
</dbReference>
<dbReference type="Proteomes" id="UP001497457">
    <property type="component" value="Chromosome 7b"/>
</dbReference>
<dbReference type="Gene3D" id="1.20.1250.20">
    <property type="entry name" value="MFS general substrate transporter like domains"/>
    <property type="match status" value="2"/>
</dbReference>
<sequence length="318" mass="33880">MVSEGEAATHYTTDDALTRIGFGRFQTLVLVYSGLGWVAEAFEIMLLSFVGPAVEAEWGVSGAEQGLISSVVFAGMLIGSIAGGLIAADAAGGLVSYSPQWSLAYFAGTEENTSSKTSDIVALQALSSYDLIRSTFLLWFLYLANYFAYYGVILLTSELSNGRRRCASGSHLMQPKSSDLYRDVLLTSLAEFPGLLLAALLVDRIGRKKSMGGMLLMCGAFLAPLSVQLGEGLVTTLLFCARTCIMGSFAVLYVYTPELYSASTRNTGVGITSSLGRIGSIASPLVTLGLLESCHQKEAVYGVTCALFPRETKGCQIH</sequence>
<feature type="transmembrane region" description="Helical" evidence="6">
    <location>
        <begin position="136"/>
        <end position="155"/>
    </location>
</feature>
<gene>
    <name evidence="7" type="ORF">URODEC1_LOCUS110032</name>
</gene>
<accession>A0ABC9FWR4</accession>
<organism evidence="7 8">
    <name type="scientific">Urochloa decumbens</name>
    <dbReference type="NCBI Taxonomy" id="240449"/>
    <lineage>
        <taxon>Eukaryota</taxon>
        <taxon>Viridiplantae</taxon>
        <taxon>Streptophyta</taxon>
        <taxon>Embryophyta</taxon>
        <taxon>Tracheophyta</taxon>
        <taxon>Spermatophyta</taxon>
        <taxon>Magnoliopsida</taxon>
        <taxon>Liliopsida</taxon>
        <taxon>Poales</taxon>
        <taxon>Poaceae</taxon>
        <taxon>PACMAD clade</taxon>
        <taxon>Panicoideae</taxon>
        <taxon>Panicodae</taxon>
        <taxon>Paniceae</taxon>
        <taxon>Melinidinae</taxon>
        <taxon>Urochloa</taxon>
    </lineage>
</organism>
<evidence type="ECO:0008006" key="9">
    <source>
        <dbReference type="Google" id="ProtNLM"/>
    </source>
</evidence>